<comment type="caution">
    <text evidence="3">The sequence shown here is derived from an EMBL/GenBank/DDBJ whole genome shotgun (WGS) entry which is preliminary data.</text>
</comment>
<dbReference type="InterPro" id="IPR055170">
    <property type="entry name" value="GFO_IDH_MocA-like_dom"/>
</dbReference>
<keyword evidence="4" id="KW-1185">Reference proteome</keyword>
<dbReference type="EMBL" id="JBHRZH010000043">
    <property type="protein sequence ID" value="MFC3765853.1"/>
    <property type="molecule type" value="Genomic_DNA"/>
</dbReference>
<dbReference type="Gene3D" id="3.40.50.720">
    <property type="entry name" value="NAD(P)-binding Rossmann-like Domain"/>
    <property type="match status" value="1"/>
</dbReference>
<dbReference type="SUPFAM" id="SSF55347">
    <property type="entry name" value="Glyceraldehyde-3-phosphate dehydrogenase-like, C-terminal domain"/>
    <property type="match status" value="1"/>
</dbReference>
<sequence length="339" mass="35850">MSKLKLGILSFAHLHGAGYLSLLAGRSDVEVRVSDVDPSRGQKIASTFGVEFVPTYDELLAWEPAGAIVCSENSVHRSLTEKAAAAGAHVLCEKPLATSLADGQAMIKACEAAGVNLMTAFPMRFSAPVCGVESVVRDGRLGKIYGVAGTNPGQMPGKAHPWFVDPELAGGGSMMDHTVHVADLLRWILGSEATSVYAQTNKLMYPDLPVETAGTLAVTFENGTVATIDCSWSRPESYPTWGGVTLELVGENGIASMDAFRQTYASFSDGPGRQGPHEVRWNGWGSNADAGMLDEFISSIREGRAPAPSGWDGYRATEIAMGGYKSVESGQPIALPLAV</sequence>
<reference evidence="4" key="1">
    <citation type="journal article" date="2019" name="Int. J. Syst. Evol. Microbiol.">
        <title>The Global Catalogue of Microorganisms (GCM) 10K type strain sequencing project: providing services to taxonomists for standard genome sequencing and annotation.</title>
        <authorList>
            <consortium name="The Broad Institute Genomics Platform"/>
            <consortium name="The Broad Institute Genome Sequencing Center for Infectious Disease"/>
            <person name="Wu L."/>
            <person name="Ma J."/>
        </authorList>
    </citation>
    <scope>NUCLEOTIDE SEQUENCE [LARGE SCALE GENOMIC DNA]</scope>
    <source>
        <strain evidence="4">CGMCC 4.7241</strain>
    </source>
</reference>
<name>A0ABV7YLV2_9ACTN</name>
<dbReference type="Gene3D" id="3.30.360.10">
    <property type="entry name" value="Dihydrodipicolinate Reductase, domain 2"/>
    <property type="match status" value="1"/>
</dbReference>
<dbReference type="InterPro" id="IPR051450">
    <property type="entry name" value="Gfo/Idh/MocA_Oxidoreductases"/>
</dbReference>
<organism evidence="3 4">
    <name type="scientific">Tenggerimyces flavus</name>
    <dbReference type="NCBI Taxonomy" id="1708749"/>
    <lineage>
        <taxon>Bacteria</taxon>
        <taxon>Bacillati</taxon>
        <taxon>Actinomycetota</taxon>
        <taxon>Actinomycetes</taxon>
        <taxon>Propionibacteriales</taxon>
        <taxon>Nocardioidaceae</taxon>
        <taxon>Tenggerimyces</taxon>
    </lineage>
</organism>
<gene>
    <name evidence="3" type="ORF">ACFOUW_33815</name>
</gene>
<dbReference type="InterPro" id="IPR000683">
    <property type="entry name" value="Gfo/Idh/MocA-like_OxRdtase_N"/>
</dbReference>
<protein>
    <submittedName>
        <fullName evidence="3">Gfo/Idh/MocA family protein</fullName>
    </submittedName>
</protein>
<evidence type="ECO:0000259" key="2">
    <source>
        <dbReference type="Pfam" id="PF22725"/>
    </source>
</evidence>
<evidence type="ECO:0000259" key="1">
    <source>
        <dbReference type="Pfam" id="PF01408"/>
    </source>
</evidence>
<dbReference type="RefSeq" id="WP_205121118.1">
    <property type="nucleotide sequence ID" value="NZ_JAFBCM010000001.1"/>
</dbReference>
<evidence type="ECO:0000313" key="3">
    <source>
        <dbReference type="EMBL" id="MFC3765853.1"/>
    </source>
</evidence>
<dbReference type="InterPro" id="IPR036291">
    <property type="entry name" value="NAD(P)-bd_dom_sf"/>
</dbReference>
<dbReference type="Proteomes" id="UP001595699">
    <property type="component" value="Unassembled WGS sequence"/>
</dbReference>
<dbReference type="PANTHER" id="PTHR43377:SF1">
    <property type="entry name" value="BILIVERDIN REDUCTASE A"/>
    <property type="match status" value="1"/>
</dbReference>
<dbReference type="SUPFAM" id="SSF51735">
    <property type="entry name" value="NAD(P)-binding Rossmann-fold domains"/>
    <property type="match status" value="1"/>
</dbReference>
<dbReference type="Pfam" id="PF01408">
    <property type="entry name" value="GFO_IDH_MocA"/>
    <property type="match status" value="1"/>
</dbReference>
<evidence type="ECO:0000313" key="4">
    <source>
        <dbReference type="Proteomes" id="UP001595699"/>
    </source>
</evidence>
<accession>A0ABV7YLV2</accession>
<proteinExistence type="predicted"/>
<dbReference type="Pfam" id="PF22725">
    <property type="entry name" value="GFO_IDH_MocA_C3"/>
    <property type="match status" value="1"/>
</dbReference>
<feature type="domain" description="Gfo/Idh/MocA-like oxidoreductase N-terminal" evidence="1">
    <location>
        <begin position="31"/>
        <end position="120"/>
    </location>
</feature>
<dbReference type="PANTHER" id="PTHR43377">
    <property type="entry name" value="BILIVERDIN REDUCTASE A"/>
    <property type="match status" value="1"/>
</dbReference>
<feature type="domain" description="GFO/IDH/MocA-like oxidoreductase" evidence="2">
    <location>
        <begin position="134"/>
        <end position="255"/>
    </location>
</feature>